<sequence>DPSNKSDASLTPERMSPHESHESLESPGRKMSDEITTSKWWSGKRGSLPQPYSAVTSSPHMSQPTVTATTTATTIATAIP</sequence>
<gene>
    <name evidence="2" type="primary">ORF39523</name>
</gene>
<protein>
    <submittedName>
        <fullName evidence="2">Uncharacterized protein</fullName>
    </submittedName>
</protein>
<evidence type="ECO:0000256" key="1">
    <source>
        <dbReference type="SAM" id="MobiDB-lite"/>
    </source>
</evidence>
<feature type="region of interest" description="Disordered" evidence="1">
    <location>
        <begin position="1"/>
        <end position="68"/>
    </location>
</feature>
<evidence type="ECO:0000313" key="2">
    <source>
        <dbReference type="EMBL" id="CEK60485.1"/>
    </source>
</evidence>
<dbReference type="EMBL" id="HACG01013620">
    <property type="protein sequence ID" value="CEK60485.1"/>
    <property type="molecule type" value="Transcribed_RNA"/>
</dbReference>
<feature type="compositionally biased region" description="Polar residues" evidence="1">
    <location>
        <begin position="53"/>
        <end position="66"/>
    </location>
</feature>
<accession>A0A0B6YYF4</accession>
<feature type="compositionally biased region" description="Basic and acidic residues" evidence="1">
    <location>
        <begin position="15"/>
        <end position="33"/>
    </location>
</feature>
<feature type="non-terminal residue" evidence="2">
    <location>
        <position position="80"/>
    </location>
</feature>
<reference evidence="2" key="1">
    <citation type="submission" date="2014-12" db="EMBL/GenBank/DDBJ databases">
        <title>Insight into the proteome of Arion vulgaris.</title>
        <authorList>
            <person name="Aradska J."/>
            <person name="Bulat T."/>
            <person name="Smidak R."/>
            <person name="Sarate P."/>
            <person name="Gangsoo J."/>
            <person name="Sialana F."/>
            <person name="Bilban M."/>
            <person name="Lubec G."/>
        </authorList>
    </citation>
    <scope>NUCLEOTIDE SEQUENCE</scope>
    <source>
        <tissue evidence="2">Skin</tissue>
    </source>
</reference>
<dbReference type="AlphaFoldDB" id="A0A0B6YYF4"/>
<name>A0A0B6YYF4_9EUPU</name>
<feature type="non-terminal residue" evidence="2">
    <location>
        <position position="1"/>
    </location>
</feature>
<organism evidence="2">
    <name type="scientific">Arion vulgaris</name>
    <dbReference type="NCBI Taxonomy" id="1028688"/>
    <lineage>
        <taxon>Eukaryota</taxon>
        <taxon>Metazoa</taxon>
        <taxon>Spiralia</taxon>
        <taxon>Lophotrochozoa</taxon>
        <taxon>Mollusca</taxon>
        <taxon>Gastropoda</taxon>
        <taxon>Heterobranchia</taxon>
        <taxon>Euthyneura</taxon>
        <taxon>Panpulmonata</taxon>
        <taxon>Eupulmonata</taxon>
        <taxon>Stylommatophora</taxon>
        <taxon>Helicina</taxon>
        <taxon>Arionoidea</taxon>
        <taxon>Arionidae</taxon>
        <taxon>Arion</taxon>
    </lineage>
</organism>
<proteinExistence type="predicted"/>